<sequence length="180" mass="21086">MEPEPTFSEYFRRKNDDNFLIPWIKEKLRALLGEEDVCVNVLTQIVLMLIALYDVRSIKFQGHMWHILDNHAQHFVENLQTELISPCPHEKESIIQEYRRNEFQQMFQGARATLNSHHGCITSIEMFNIDVYDDGSQVTGIWVPQELQEIMARVIEELQMEVISVIEIPSESIEIEIPSE</sequence>
<dbReference type="Gene3D" id="1.20.1390.10">
    <property type="entry name" value="PWI domain"/>
    <property type="match status" value="1"/>
</dbReference>
<proteinExistence type="predicted"/>
<dbReference type="Pfam" id="PF01480">
    <property type="entry name" value="PWI"/>
    <property type="match status" value="1"/>
</dbReference>
<dbReference type="AlphaFoldDB" id="A0A8X6PE11"/>
<gene>
    <name evidence="2" type="ORF">NPIL_550711</name>
</gene>
<evidence type="ECO:0000313" key="3">
    <source>
        <dbReference type="Proteomes" id="UP000887013"/>
    </source>
</evidence>
<feature type="domain" description="PWI" evidence="1">
    <location>
        <begin position="20"/>
        <end position="85"/>
    </location>
</feature>
<reference evidence="2" key="1">
    <citation type="submission" date="2020-08" db="EMBL/GenBank/DDBJ databases">
        <title>Multicomponent nature underlies the extraordinary mechanical properties of spider dragline silk.</title>
        <authorList>
            <person name="Kono N."/>
            <person name="Nakamura H."/>
            <person name="Mori M."/>
            <person name="Yoshida Y."/>
            <person name="Ohtoshi R."/>
            <person name="Malay A.D."/>
            <person name="Moran D.A.P."/>
            <person name="Tomita M."/>
            <person name="Numata K."/>
            <person name="Arakawa K."/>
        </authorList>
    </citation>
    <scope>NUCLEOTIDE SEQUENCE</scope>
</reference>
<protein>
    <recommendedName>
        <fullName evidence="1">PWI domain-containing protein</fullName>
    </recommendedName>
</protein>
<feature type="non-terminal residue" evidence="2">
    <location>
        <position position="180"/>
    </location>
</feature>
<comment type="caution">
    <text evidence="2">The sequence shown here is derived from an EMBL/GenBank/DDBJ whole genome shotgun (WGS) entry which is preliminary data.</text>
</comment>
<dbReference type="InterPro" id="IPR002483">
    <property type="entry name" value="PWI_dom"/>
</dbReference>
<dbReference type="Proteomes" id="UP000887013">
    <property type="component" value="Unassembled WGS sequence"/>
</dbReference>
<dbReference type="EMBL" id="BMAW01068787">
    <property type="protein sequence ID" value="GFT65925.1"/>
    <property type="molecule type" value="Genomic_DNA"/>
</dbReference>
<evidence type="ECO:0000313" key="2">
    <source>
        <dbReference type="EMBL" id="GFT65925.1"/>
    </source>
</evidence>
<organism evidence="2 3">
    <name type="scientific">Nephila pilipes</name>
    <name type="common">Giant wood spider</name>
    <name type="synonym">Nephila maculata</name>
    <dbReference type="NCBI Taxonomy" id="299642"/>
    <lineage>
        <taxon>Eukaryota</taxon>
        <taxon>Metazoa</taxon>
        <taxon>Ecdysozoa</taxon>
        <taxon>Arthropoda</taxon>
        <taxon>Chelicerata</taxon>
        <taxon>Arachnida</taxon>
        <taxon>Araneae</taxon>
        <taxon>Araneomorphae</taxon>
        <taxon>Entelegynae</taxon>
        <taxon>Araneoidea</taxon>
        <taxon>Nephilidae</taxon>
        <taxon>Nephila</taxon>
    </lineage>
</organism>
<name>A0A8X6PE11_NEPPI</name>
<evidence type="ECO:0000259" key="1">
    <source>
        <dbReference type="Pfam" id="PF01480"/>
    </source>
</evidence>
<accession>A0A8X6PE11</accession>
<keyword evidence="3" id="KW-1185">Reference proteome</keyword>